<dbReference type="SUPFAM" id="SSF50331">
    <property type="entry name" value="MOP-like"/>
    <property type="match status" value="1"/>
</dbReference>
<dbReference type="EMBL" id="CP002786">
    <property type="protein sequence ID" value="AEF40804.1"/>
    <property type="molecule type" value="Genomic_DNA"/>
</dbReference>
<dbReference type="InterPro" id="IPR005116">
    <property type="entry name" value="Transp-assoc_OB_typ1"/>
</dbReference>
<dbReference type="HOGENOM" id="CLU_107520_1_0_11"/>
<accession>F6ERY9</accession>
<keyword evidence="1 2" id="KW-0500">Molybdenum</keyword>
<organism evidence="4 5">
    <name type="scientific">Hoyosella subflava (strain DSM 45089 / JCM 17490 / NBRC 109087 / DQS3-9A1)</name>
    <name type="common">Amycolicicoccus subflavus</name>
    <dbReference type="NCBI Taxonomy" id="443218"/>
    <lineage>
        <taxon>Bacteria</taxon>
        <taxon>Bacillati</taxon>
        <taxon>Actinomycetota</taxon>
        <taxon>Actinomycetes</taxon>
        <taxon>Mycobacteriales</taxon>
        <taxon>Hoyosellaceae</taxon>
        <taxon>Hoyosella</taxon>
    </lineage>
</organism>
<proteinExistence type="predicted"/>
<dbReference type="Gene3D" id="1.10.10.10">
    <property type="entry name" value="Winged helix-like DNA-binding domain superfamily/Winged helix DNA-binding domain"/>
    <property type="match status" value="1"/>
</dbReference>
<dbReference type="Pfam" id="PF03459">
    <property type="entry name" value="TOBE"/>
    <property type="match status" value="1"/>
</dbReference>
<dbReference type="eggNOG" id="COG3585">
    <property type="taxonomic scope" value="Bacteria"/>
</dbReference>
<name>F6ERY9_HOYSD</name>
<dbReference type="Proteomes" id="UP000009235">
    <property type="component" value="Chromosome"/>
</dbReference>
<dbReference type="GO" id="GO:0015689">
    <property type="term" value="P:molybdate ion transport"/>
    <property type="evidence" value="ECO:0007669"/>
    <property type="project" value="InterPro"/>
</dbReference>
<dbReference type="KEGG" id="asd:AS9A_2357"/>
<sequence>MLPSVPQFRLSQAADLLGVSDDTVRRWVAQKLLVADADGAGRQVIDGAEIAAFARERASSGSGGGRVSARNRIRGIVTEVQKDGLMAQVEVTAGRFRLTSLMSRDAAEEMGLQPGVAATVVVKATNAIIETESAG</sequence>
<feature type="domain" description="Mop" evidence="3">
    <location>
        <begin position="66"/>
        <end position="131"/>
    </location>
</feature>
<keyword evidence="5" id="KW-1185">Reference proteome</keyword>
<dbReference type="PROSITE" id="PS51866">
    <property type="entry name" value="MOP"/>
    <property type="match status" value="1"/>
</dbReference>
<dbReference type="Pfam" id="PF12728">
    <property type="entry name" value="HTH_17"/>
    <property type="match status" value="1"/>
</dbReference>
<dbReference type="InterPro" id="IPR008995">
    <property type="entry name" value="Mo/tungstate-bd_C_term_dom"/>
</dbReference>
<evidence type="ECO:0000259" key="3">
    <source>
        <dbReference type="PROSITE" id="PS51866"/>
    </source>
</evidence>
<evidence type="ECO:0000313" key="5">
    <source>
        <dbReference type="Proteomes" id="UP000009235"/>
    </source>
</evidence>
<evidence type="ECO:0000313" key="4">
    <source>
        <dbReference type="EMBL" id="AEF40804.1"/>
    </source>
</evidence>
<dbReference type="Gene3D" id="2.40.50.100">
    <property type="match status" value="1"/>
</dbReference>
<evidence type="ECO:0000256" key="2">
    <source>
        <dbReference type="PROSITE-ProRule" id="PRU01213"/>
    </source>
</evidence>
<dbReference type="AlphaFoldDB" id="F6ERY9"/>
<dbReference type="STRING" id="443218.AS9A_2357"/>
<dbReference type="InterPro" id="IPR004606">
    <property type="entry name" value="Mop_domain"/>
</dbReference>
<dbReference type="InterPro" id="IPR041657">
    <property type="entry name" value="HTH_17"/>
</dbReference>
<gene>
    <name evidence="4" type="ordered locus">AS9A_2357</name>
</gene>
<protein>
    <submittedName>
        <fullName evidence="4">DNA binding domain protein, excisionase family</fullName>
    </submittedName>
</protein>
<dbReference type="InterPro" id="IPR036388">
    <property type="entry name" value="WH-like_DNA-bd_sf"/>
</dbReference>
<evidence type="ECO:0000256" key="1">
    <source>
        <dbReference type="ARBA" id="ARBA00022505"/>
    </source>
</evidence>
<reference evidence="4 5" key="1">
    <citation type="journal article" date="2011" name="J. Bacteriol.">
        <title>Complete genome sequence of Amycolicicoccus subflavus DQS3-9A1T, an actinomycete isolated from crude oil-polluted soil.</title>
        <authorList>
            <person name="Cai M."/>
            <person name="Chen W.M."/>
            <person name="Nie Y."/>
            <person name="Chi C.Q."/>
            <person name="Wang Y.N."/>
            <person name="Tang Y.Q."/>
            <person name="Li G.Y."/>
            <person name="Wu X.L."/>
        </authorList>
    </citation>
    <scope>NUCLEOTIDE SEQUENCE [LARGE SCALE GENOMIC DNA]</scope>
    <source>
        <strain evidence="5">DSM 45089 / DQS3-9A1</strain>
    </source>
</reference>